<dbReference type="PANTHER" id="PTHR32251:SF17">
    <property type="entry name" value="STEROID 5-ALPHA REDUCTASE C-TERMINAL DOMAIN-CONTAINING PROTEIN"/>
    <property type="match status" value="1"/>
</dbReference>
<dbReference type="PROSITE" id="PS50244">
    <property type="entry name" value="S5A_REDUCTASE"/>
    <property type="match status" value="1"/>
</dbReference>
<evidence type="ECO:0000313" key="2">
    <source>
        <dbReference type="EMBL" id="MPN16715.1"/>
    </source>
</evidence>
<sequence>MLFIISLPITVANSSANQSLGPLAWLGIALWILGFYFESVGDAQLKEFKSKAENKGKIMTEGLWSYTRHPNYFGEATMWWGIFLIALTALSQLWLIISPGLISYLLMFVSGVPLLEIKYKDRPDFIEYSKRTNKFFPWIPKK</sequence>
<reference evidence="2" key="1">
    <citation type="submission" date="2019-08" db="EMBL/GenBank/DDBJ databases">
        <authorList>
            <person name="Kucharzyk K."/>
            <person name="Murdoch R.W."/>
            <person name="Higgins S."/>
            <person name="Loffler F."/>
        </authorList>
    </citation>
    <scope>NUCLEOTIDE SEQUENCE</scope>
</reference>
<dbReference type="EMBL" id="VSSQ01063711">
    <property type="protein sequence ID" value="MPN16715.1"/>
    <property type="molecule type" value="Genomic_DNA"/>
</dbReference>
<evidence type="ECO:0000256" key="1">
    <source>
        <dbReference type="SAM" id="Phobius"/>
    </source>
</evidence>
<name>A0A645FQL1_9ZZZZ</name>
<keyword evidence="1" id="KW-0472">Membrane</keyword>
<evidence type="ECO:0008006" key="3">
    <source>
        <dbReference type="Google" id="ProtNLM"/>
    </source>
</evidence>
<dbReference type="AlphaFoldDB" id="A0A645FQL1"/>
<keyword evidence="1" id="KW-1133">Transmembrane helix</keyword>
<feature type="transmembrane region" description="Helical" evidence="1">
    <location>
        <begin position="24"/>
        <end position="41"/>
    </location>
</feature>
<comment type="caution">
    <text evidence="2">The sequence shown here is derived from an EMBL/GenBank/DDBJ whole genome shotgun (WGS) entry which is preliminary data.</text>
</comment>
<accession>A0A645FQL1</accession>
<feature type="transmembrane region" description="Helical" evidence="1">
    <location>
        <begin position="77"/>
        <end position="95"/>
    </location>
</feature>
<organism evidence="2">
    <name type="scientific">bioreactor metagenome</name>
    <dbReference type="NCBI Taxonomy" id="1076179"/>
    <lineage>
        <taxon>unclassified sequences</taxon>
        <taxon>metagenomes</taxon>
        <taxon>ecological metagenomes</taxon>
    </lineage>
</organism>
<dbReference type="PANTHER" id="PTHR32251">
    <property type="entry name" value="3-OXO-5-ALPHA-STEROID 4-DEHYDROGENASE"/>
    <property type="match status" value="1"/>
</dbReference>
<proteinExistence type="predicted"/>
<dbReference type="GO" id="GO:0016020">
    <property type="term" value="C:membrane"/>
    <property type="evidence" value="ECO:0007669"/>
    <property type="project" value="TreeGrafter"/>
</dbReference>
<protein>
    <recommendedName>
        <fullName evidence="3">Steroid 5-alpha reductase C-terminal domain-containing protein</fullName>
    </recommendedName>
</protein>
<dbReference type="Pfam" id="PF06966">
    <property type="entry name" value="DUF1295"/>
    <property type="match status" value="1"/>
</dbReference>
<dbReference type="InterPro" id="IPR010721">
    <property type="entry name" value="UstE-like"/>
</dbReference>
<keyword evidence="1" id="KW-0812">Transmembrane</keyword>
<dbReference type="Gene3D" id="1.20.120.1630">
    <property type="match status" value="1"/>
</dbReference>
<gene>
    <name evidence="2" type="ORF">SDC9_164060</name>
</gene>